<sequence>MHILILALVSSSSLSLLLHPNQGFLLCPNRNCLQYLVHQRPLIAAEPVIAPNHLRLNCDDPPDTDAVDPYANAVQALEVAHQGLSVGAHDGKSFVGLISAAFRYLPFGTAWKGCSCHSCCRKEEDFDNIKFPDFAPGFSPGGERIHAYPPAVPMRLQDPAVASIHGARDLQLPPLAANPARAAPPPGYDSAVRDALRSPDDRPMVNIRRPLSSGVE</sequence>
<keyword evidence="2" id="KW-0732">Signal</keyword>
<dbReference type="Proteomes" id="UP001222325">
    <property type="component" value="Unassembled WGS sequence"/>
</dbReference>
<dbReference type="EMBL" id="JARJCN010000079">
    <property type="protein sequence ID" value="KAJ7076628.1"/>
    <property type="molecule type" value="Genomic_DNA"/>
</dbReference>
<feature type="region of interest" description="Disordered" evidence="1">
    <location>
        <begin position="176"/>
        <end position="216"/>
    </location>
</feature>
<proteinExistence type="predicted"/>
<evidence type="ECO:0000256" key="2">
    <source>
        <dbReference type="SAM" id="SignalP"/>
    </source>
</evidence>
<reference evidence="3" key="1">
    <citation type="submission" date="2023-03" db="EMBL/GenBank/DDBJ databases">
        <title>Massive genome expansion in bonnet fungi (Mycena s.s.) driven by repeated elements and novel gene families across ecological guilds.</title>
        <authorList>
            <consortium name="Lawrence Berkeley National Laboratory"/>
            <person name="Harder C.B."/>
            <person name="Miyauchi S."/>
            <person name="Viragh M."/>
            <person name="Kuo A."/>
            <person name="Thoen E."/>
            <person name="Andreopoulos B."/>
            <person name="Lu D."/>
            <person name="Skrede I."/>
            <person name="Drula E."/>
            <person name="Henrissat B."/>
            <person name="Morin E."/>
            <person name="Kohler A."/>
            <person name="Barry K."/>
            <person name="LaButti K."/>
            <person name="Morin E."/>
            <person name="Salamov A."/>
            <person name="Lipzen A."/>
            <person name="Mereny Z."/>
            <person name="Hegedus B."/>
            <person name="Baldrian P."/>
            <person name="Stursova M."/>
            <person name="Weitz H."/>
            <person name="Taylor A."/>
            <person name="Grigoriev I.V."/>
            <person name="Nagy L.G."/>
            <person name="Martin F."/>
            <person name="Kauserud H."/>
        </authorList>
    </citation>
    <scope>NUCLEOTIDE SEQUENCE</scope>
    <source>
        <strain evidence="3">CBHHK173m</strain>
    </source>
</reference>
<feature type="chain" id="PRO_5042042456" description="Secreted protein" evidence="2">
    <location>
        <begin position="24"/>
        <end position="216"/>
    </location>
</feature>
<comment type="caution">
    <text evidence="3">The sequence shown here is derived from an EMBL/GenBank/DDBJ whole genome shotgun (WGS) entry which is preliminary data.</text>
</comment>
<evidence type="ECO:0000313" key="3">
    <source>
        <dbReference type="EMBL" id="KAJ7076628.1"/>
    </source>
</evidence>
<gene>
    <name evidence="3" type="ORF">B0H15DRAFT_1026459</name>
</gene>
<feature type="compositionally biased region" description="Basic and acidic residues" evidence="1">
    <location>
        <begin position="191"/>
        <end position="203"/>
    </location>
</feature>
<protein>
    <recommendedName>
        <fullName evidence="5">Secreted protein</fullName>
    </recommendedName>
</protein>
<feature type="signal peptide" evidence="2">
    <location>
        <begin position="1"/>
        <end position="23"/>
    </location>
</feature>
<name>A0AAD6XNA0_9AGAR</name>
<organism evidence="3 4">
    <name type="scientific">Mycena belliarum</name>
    <dbReference type="NCBI Taxonomy" id="1033014"/>
    <lineage>
        <taxon>Eukaryota</taxon>
        <taxon>Fungi</taxon>
        <taxon>Dikarya</taxon>
        <taxon>Basidiomycota</taxon>
        <taxon>Agaricomycotina</taxon>
        <taxon>Agaricomycetes</taxon>
        <taxon>Agaricomycetidae</taxon>
        <taxon>Agaricales</taxon>
        <taxon>Marasmiineae</taxon>
        <taxon>Mycenaceae</taxon>
        <taxon>Mycena</taxon>
    </lineage>
</organism>
<evidence type="ECO:0000256" key="1">
    <source>
        <dbReference type="SAM" id="MobiDB-lite"/>
    </source>
</evidence>
<dbReference type="AlphaFoldDB" id="A0AAD6XNA0"/>
<evidence type="ECO:0008006" key="5">
    <source>
        <dbReference type="Google" id="ProtNLM"/>
    </source>
</evidence>
<evidence type="ECO:0000313" key="4">
    <source>
        <dbReference type="Proteomes" id="UP001222325"/>
    </source>
</evidence>
<keyword evidence="4" id="KW-1185">Reference proteome</keyword>
<accession>A0AAD6XNA0</accession>